<sequence>MSIPTSTLMFRTLAGAALAAGVLFAGAAEAKTRMMHVQLLKSQQATFENGSKATVYVVKMNGHTMVAIPADNIPDALHQQLFTVKH</sequence>
<feature type="chain" id="PRO_5002868784" evidence="1">
    <location>
        <begin position="20"/>
        <end position="86"/>
    </location>
</feature>
<name>B8ESE1_METSB</name>
<dbReference type="STRING" id="395965.Msil_0861"/>
<protein>
    <submittedName>
        <fullName evidence="2">Uncharacterized protein</fullName>
    </submittedName>
</protein>
<dbReference type="KEGG" id="msl:Msil_0861"/>
<reference evidence="2 3" key="1">
    <citation type="journal article" date="2010" name="J. Bacteriol.">
        <title>Complete genome sequence of the aerobic facultative methanotroph Methylocella silvestris BL2.</title>
        <authorList>
            <person name="Chen Y."/>
            <person name="Crombie A."/>
            <person name="Rahman M.T."/>
            <person name="Dedysh S.N."/>
            <person name="Liesack W."/>
            <person name="Stott M.B."/>
            <person name="Alam M."/>
            <person name="Theisen A.R."/>
            <person name="Murrell J.C."/>
            <person name="Dunfield P.F."/>
        </authorList>
    </citation>
    <scope>NUCLEOTIDE SEQUENCE [LARGE SCALE GENOMIC DNA]</scope>
    <source>
        <strain evidence="3">DSM 15510 / CIP 108128 / LMG 27833 / NCIMB 13906 / BL2</strain>
    </source>
</reference>
<proteinExistence type="predicted"/>
<gene>
    <name evidence="2" type="ordered locus">Msil_0861</name>
</gene>
<evidence type="ECO:0000313" key="2">
    <source>
        <dbReference type="EMBL" id="ACK49831.1"/>
    </source>
</evidence>
<dbReference type="Proteomes" id="UP000002257">
    <property type="component" value="Chromosome"/>
</dbReference>
<feature type="signal peptide" evidence="1">
    <location>
        <begin position="1"/>
        <end position="19"/>
    </location>
</feature>
<accession>B8ESE1</accession>
<dbReference type="HOGENOM" id="CLU_182972_0_0_5"/>
<keyword evidence="3" id="KW-1185">Reference proteome</keyword>
<organism evidence="2 3">
    <name type="scientific">Methylocella silvestris (strain DSM 15510 / CIP 108128 / LMG 27833 / NCIMB 13906 / BL2)</name>
    <dbReference type="NCBI Taxonomy" id="395965"/>
    <lineage>
        <taxon>Bacteria</taxon>
        <taxon>Pseudomonadati</taxon>
        <taxon>Pseudomonadota</taxon>
        <taxon>Alphaproteobacteria</taxon>
        <taxon>Hyphomicrobiales</taxon>
        <taxon>Beijerinckiaceae</taxon>
        <taxon>Methylocella</taxon>
    </lineage>
</organism>
<dbReference type="AlphaFoldDB" id="B8ESE1"/>
<dbReference type="OrthoDB" id="9849363at2"/>
<dbReference type="RefSeq" id="WP_012589901.1">
    <property type="nucleotide sequence ID" value="NC_011666.1"/>
</dbReference>
<evidence type="ECO:0000313" key="3">
    <source>
        <dbReference type="Proteomes" id="UP000002257"/>
    </source>
</evidence>
<evidence type="ECO:0000256" key="1">
    <source>
        <dbReference type="SAM" id="SignalP"/>
    </source>
</evidence>
<dbReference type="EMBL" id="CP001280">
    <property type="protein sequence ID" value="ACK49831.1"/>
    <property type="molecule type" value="Genomic_DNA"/>
</dbReference>
<keyword evidence="1" id="KW-0732">Signal</keyword>